<reference evidence="10 11" key="1">
    <citation type="submission" date="2017-07" db="EMBL/GenBank/DDBJ databases">
        <title>Draft Genome Sequences of Select Purple Nonsulfur Bacteria.</title>
        <authorList>
            <person name="Lasarre B."/>
            <person name="Mckinlay J.B."/>
        </authorList>
    </citation>
    <scope>NUCLEOTIDE SEQUENCE [LARGE SCALE GENOMIC DNA]</scope>
    <source>
        <strain evidence="10 11">DSM 5909</strain>
    </source>
</reference>
<dbReference type="InterPro" id="IPR025383">
    <property type="entry name" value="MrpA_C/MbhD"/>
</dbReference>
<accession>A0A327KZY0</accession>
<feature type="domain" description="Na+/H+ antiporter MnhB subunit-related protein" evidence="8">
    <location>
        <begin position="191"/>
        <end position="307"/>
    </location>
</feature>
<organism evidence="10 11">
    <name type="scientific">Rhodoplanes roseus</name>
    <dbReference type="NCBI Taxonomy" id="29409"/>
    <lineage>
        <taxon>Bacteria</taxon>
        <taxon>Pseudomonadati</taxon>
        <taxon>Pseudomonadota</taxon>
        <taxon>Alphaproteobacteria</taxon>
        <taxon>Hyphomicrobiales</taxon>
        <taxon>Nitrobacteraceae</taxon>
        <taxon>Rhodoplanes</taxon>
    </lineage>
</organism>
<name>A0A327KZY0_9BRAD</name>
<feature type="transmembrane region" description="Helical" evidence="7">
    <location>
        <begin position="281"/>
        <end position="306"/>
    </location>
</feature>
<evidence type="ECO:0000256" key="5">
    <source>
        <dbReference type="ARBA" id="ARBA00022989"/>
    </source>
</evidence>
<dbReference type="PANTHER" id="PTHR33932:SF4">
    <property type="entry name" value="NA(+)_H(+) ANTIPORTER SUBUNIT B"/>
    <property type="match status" value="1"/>
</dbReference>
<comment type="subcellular location">
    <subcellularLocation>
        <location evidence="1">Cell membrane</location>
        <topology evidence="1">Multi-pass membrane protein</topology>
    </subcellularLocation>
</comment>
<feature type="transmembrane region" description="Helical" evidence="7">
    <location>
        <begin position="6"/>
        <end position="24"/>
    </location>
</feature>
<evidence type="ECO:0000256" key="4">
    <source>
        <dbReference type="ARBA" id="ARBA00022692"/>
    </source>
</evidence>
<feature type="transmembrane region" description="Helical" evidence="7">
    <location>
        <begin position="95"/>
        <end position="115"/>
    </location>
</feature>
<keyword evidence="6 7" id="KW-0472">Membrane</keyword>
<feature type="transmembrane region" description="Helical" evidence="7">
    <location>
        <begin position="152"/>
        <end position="169"/>
    </location>
</feature>
<feature type="transmembrane region" description="Helical" evidence="7">
    <location>
        <begin position="31"/>
        <end position="49"/>
    </location>
</feature>
<keyword evidence="3" id="KW-1003">Cell membrane</keyword>
<keyword evidence="4 7" id="KW-0812">Transmembrane</keyword>
<dbReference type="Pfam" id="PF04039">
    <property type="entry name" value="MnhB"/>
    <property type="match status" value="1"/>
</dbReference>
<evidence type="ECO:0000256" key="6">
    <source>
        <dbReference type="ARBA" id="ARBA00023136"/>
    </source>
</evidence>
<feature type="transmembrane region" description="Helical" evidence="7">
    <location>
        <begin position="219"/>
        <end position="239"/>
    </location>
</feature>
<dbReference type="InterPro" id="IPR007182">
    <property type="entry name" value="MnhB"/>
</dbReference>
<feature type="transmembrane region" description="Helical" evidence="7">
    <location>
        <begin position="190"/>
        <end position="213"/>
    </location>
</feature>
<keyword evidence="11" id="KW-1185">Reference proteome</keyword>
<proteinExistence type="inferred from homology"/>
<feature type="transmembrane region" description="Helical" evidence="7">
    <location>
        <begin position="251"/>
        <end position="275"/>
    </location>
</feature>
<evidence type="ECO:0000313" key="11">
    <source>
        <dbReference type="Proteomes" id="UP000249130"/>
    </source>
</evidence>
<dbReference type="GO" id="GO:0005886">
    <property type="term" value="C:plasma membrane"/>
    <property type="evidence" value="ECO:0007669"/>
    <property type="project" value="UniProtKB-SubCell"/>
</dbReference>
<dbReference type="PANTHER" id="PTHR33932">
    <property type="entry name" value="NA(+)/H(+) ANTIPORTER SUBUNIT B"/>
    <property type="match status" value="1"/>
</dbReference>
<dbReference type="Pfam" id="PF13244">
    <property type="entry name" value="MbhD"/>
    <property type="match status" value="1"/>
</dbReference>
<evidence type="ECO:0000313" key="10">
    <source>
        <dbReference type="EMBL" id="RAI43781.1"/>
    </source>
</evidence>
<feature type="transmembrane region" description="Helical" evidence="7">
    <location>
        <begin position="55"/>
        <end position="74"/>
    </location>
</feature>
<dbReference type="OrthoDB" id="4962908at2"/>
<dbReference type="EMBL" id="NPEX01000071">
    <property type="protein sequence ID" value="RAI43781.1"/>
    <property type="molecule type" value="Genomic_DNA"/>
</dbReference>
<comment type="similarity">
    <text evidence="2">Belongs to the CPA3 antiporters (TC 2.A.63) subunit B family.</text>
</comment>
<evidence type="ECO:0000256" key="7">
    <source>
        <dbReference type="SAM" id="Phobius"/>
    </source>
</evidence>
<evidence type="ECO:0000256" key="3">
    <source>
        <dbReference type="ARBA" id="ARBA00022475"/>
    </source>
</evidence>
<dbReference type="AlphaFoldDB" id="A0A327KZY0"/>
<sequence>MTIVPALDLFVAGIVLIVAVWTVAARDTMSAVVGFVAYGLLLALVWVRLGAPDVALTEAAIGSGLAGALLIGAATRLRAGEPSVSTERLGGAGRVLAMTLSAVVAAAVAVVLLSLPDPAPSLASEAAANAGVTSLGNPVTNVLMAFRAMDTMLEKVVLLLALLGVWSMARDHAWGGRPRSCRRADPEGPLVLLARVLPPVGVVLGISVLWVSADHPGGAFQGATILAAMWLLVLMAGLGDVPAAGGRRLRLVLVAGPAVFLTVGLGGLALGAAFLSYPPAWAKPVILVIEFAMVLTVATTLGLLVAGPPERSAER</sequence>
<dbReference type="RefSeq" id="WP_111419392.1">
    <property type="nucleotide sequence ID" value="NZ_NPEX01000071.1"/>
</dbReference>
<comment type="caution">
    <text evidence="10">The sequence shown here is derived from an EMBL/GenBank/DDBJ whole genome shotgun (WGS) entry which is preliminary data.</text>
</comment>
<dbReference type="Proteomes" id="UP000249130">
    <property type="component" value="Unassembled WGS sequence"/>
</dbReference>
<evidence type="ECO:0000259" key="8">
    <source>
        <dbReference type="Pfam" id="PF04039"/>
    </source>
</evidence>
<protein>
    <submittedName>
        <fullName evidence="10">Sodium:proton antiporter</fullName>
    </submittedName>
</protein>
<evidence type="ECO:0000256" key="2">
    <source>
        <dbReference type="ARBA" id="ARBA00009425"/>
    </source>
</evidence>
<evidence type="ECO:0000259" key="9">
    <source>
        <dbReference type="Pfam" id="PF13244"/>
    </source>
</evidence>
<evidence type="ECO:0000256" key="1">
    <source>
        <dbReference type="ARBA" id="ARBA00004651"/>
    </source>
</evidence>
<keyword evidence="5 7" id="KW-1133">Transmembrane helix</keyword>
<gene>
    <name evidence="10" type="ORF">CH341_12620</name>
</gene>
<feature type="domain" description="MrpA C-terminal/MbhD" evidence="9">
    <location>
        <begin position="14"/>
        <end position="78"/>
    </location>
</feature>
<dbReference type="InterPro" id="IPR050622">
    <property type="entry name" value="CPA3_antiporter_subunitB"/>
</dbReference>